<accession>A0A1M5DWX7</accession>
<evidence type="ECO:0000313" key="4">
    <source>
        <dbReference type="EMBL" id="SHF71445.1"/>
    </source>
</evidence>
<dbReference type="PANTHER" id="PTHR43818:SF11">
    <property type="entry name" value="BCDNA.GH03377"/>
    <property type="match status" value="1"/>
</dbReference>
<keyword evidence="5" id="KW-1185">Reference proteome</keyword>
<evidence type="ECO:0000259" key="3">
    <source>
        <dbReference type="Pfam" id="PF22725"/>
    </source>
</evidence>
<feature type="domain" description="Gfo/Idh/MocA-like oxidoreductase N-terminal" evidence="2">
    <location>
        <begin position="5"/>
        <end position="124"/>
    </location>
</feature>
<feature type="domain" description="GFO/IDH/MocA-like oxidoreductase" evidence="3">
    <location>
        <begin position="149"/>
        <end position="275"/>
    </location>
</feature>
<dbReference type="Pfam" id="PF22725">
    <property type="entry name" value="GFO_IDH_MocA_C3"/>
    <property type="match status" value="1"/>
</dbReference>
<evidence type="ECO:0000256" key="1">
    <source>
        <dbReference type="ARBA" id="ARBA00023002"/>
    </source>
</evidence>
<gene>
    <name evidence="4" type="ORF">SAMN05443144_11257</name>
</gene>
<dbReference type="Pfam" id="PF01408">
    <property type="entry name" value="GFO_IDH_MocA"/>
    <property type="match status" value="1"/>
</dbReference>
<dbReference type="EMBL" id="FQUS01000012">
    <property type="protein sequence ID" value="SHF71445.1"/>
    <property type="molecule type" value="Genomic_DNA"/>
</dbReference>
<reference evidence="4 5" key="1">
    <citation type="submission" date="2016-11" db="EMBL/GenBank/DDBJ databases">
        <authorList>
            <person name="Jaros S."/>
            <person name="Januszkiewicz K."/>
            <person name="Wedrychowicz H."/>
        </authorList>
    </citation>
    <scope>NUCLEOTIDE SEQUENCE [LARGE SCALE GENOMIC DNA]</scope>
    <source>
        <strain evidence="4 5">DSM 21986</strain>
    </source>
</reference>
<dbReference type="GO" id="GO:0016491">
    <property type="term" value="F:oxidoreductase activity"/>
    <property type="evidence" value="ECO:0007669"/>
    <property type="project" value="UniProtKB-KW"/>
</dbReference>
<protein>
    <submittedName>
        <fullName evidence="4">Predicted dehydrogenase</fullName>
    </submittedName>
</protein>
<dbReference type="AlphaFoldDB" id="A0A1M5DWX7"/>
<dbReference type="Gene3D" id="3.30.360.10">
    <property type="entry name" value="Dihydrodipicolinate Reductase, domain 2"/>
    <property type="match status" value="1"/>
</dbReference>
<dbReference type="InterPro" id="IPR000683">
    <property type="entry name" value="Gfo/Idh/MocA-like_OxRdtase_N"/>
</dbReference>
<evidence type="ECO:0000259" key="2">
    <source>
        <dbReference type="Pfam" id="PF01408"/>
    </source>
</evidence>
<dbReference type="RefSeq" id="WP_073064475.1">
    <property type="nucleotide sequence ID" value="NZ_FQUS01000012.1"/>
</dbReference>
<organism evidence="4 5">
    <name type="scientific">Fodinibius roseus</name>
    <dbReference type="NCBI Taxonomy" id="1194090"/>
    <lineage>
        <taxon>Bacteria</taxon>
        <taxon>Pseudomonadati</taxon>
        <taxon>Balneolota</taxon>
        <taxon>Balneolia</taxon>
        <taxon>Balneolales</taxon>
        <taxon>Balneolaceae</taxon>
        <taxon>Fodinibius</taxon>
    </lineage>
</organism>
<dbReference type="SUPFAM" id="SSF55347">
    <property type="entry name" value="Glyceraldehyde-3-phosphate dehydrogenase-like, C-terminal domain"/>
    <property type="match status" value="1"/>
</dbReference>
<proteinExistence type="predicted"/>
<dbReference type="Gene3D" id="3.40.50.720">
    <property type="entry name" value="NAD(P)-binding Rossmann-like Domain"/>
    <property type="match status" value="1"/>
</dbReference>
<keyword evidence="1" id="KW-0560">Oxidoreductase</keyword>
<dbReference type="GO" id="GO:0000166">
    <property type="term" value="F:nucleotide binding"/>
    <property type="evidence" value="ECO:0007669"/>
    <property type="project" value="InterPro"/>
</dbReference>
<sequence>MESLQIGFIGSGFIAHFMAKAMKQVRHLELTAVYDRGGAEELARFARDNRLGECSVYDTVEEVCRHCDAVAILAPNYVRVEIMEKIADAVQKGAALKGVICEKPLGRTIEEARRLVELADDADLLTAYFENQLHMNAVNNALEQLRPQQKEMGNFSLARSTEEHAGPHNSWFWDPRKQGGGVLSDMGCHSIAVSRHILTPEGKAPDFLKPVSVQAETCLLKWGQPKYRDQLKERFGVDYGETPAEDFCTGLITFENPDTGQRVKAQFTDSWMYDKQGLRLSMDALGPGYAMEVNTLISPLEIFISDEAAAAVADAETALEKSTSTRGLLPVQPNEADLYGYVGEMEDMKNAFLDGKDARLDWNYGLEITRICQAAYMAAERQQTLDLTDPGTRDELKDYRSLIARGEGAQVLFR</sequence>
<dbReference type="STRING" id="1194090.SAMN05443144_11257"/>
<dbReference type="InterPro" id="IPR050463">
    <property type="entry name" value="Gfo/Idh/MocA_oxidrdct_glycsds"/>
</dbReference>
<dbReference type="SUPFAM" id="SSF51735">
    <property type="entry name" value="NAD(P)-binding Rossmann-fold domains"/>
    <property type="match status" value="1"/>
</dbReference>
<dbReference type="Proteomes" id="UP000184041">
    <property type="component" value="Unassembled WGS sequence"/>
</dbReference>
<dbReference type="OrthoDB" id="9815825at2"/>
<dbReference type="InterPro" id="IPR055170">
    <property type="entry name" value="GFO_IDH_MocA-like_dom"/>
</dbReference>
<dbReference type="PANTHER" id="PTHR43818">
    <property type="entry name" value="BCDNA.GH03377"/>
    <property type="match status" value="1"/>
</dbReference>
<evidence type="ECO:0000313" key="5">
    <source>
        <dbReference type="Proteomes" id="UP000184041"/>
    </source>
</evidence>
<name>A0A1M5DWX7_9BACT</name>
<dbReference type="InterPro" id="IPR036291">
    <property type="entry name" value="NAD(P)-bd_dom_sf"/>
</dbReference>